<proteinExistence type="predicted"/>
<evidence type="ECO:0000256" key="1">
    <source>
        <dbReference type="SAM" id="MobiDB-lite"/>
    </source>
</evidence>
<dbReference type="Proteomes" id="UP000324222">
    <property type="component" value="Unassembled WGS sequence"/>
</dbReference>
<reference evidence="2 3" key="1">
    <citation type="submission" date="2019-05" db="EMBL/GenBank/DDBJ databases">
        <title>Another draft genome of Portunus trituberculatus and its Hox gene families provides insights of decapod evolution.</title>
        <authorList>
            <person name="Jeong J.-H."/>
            <person name="Song I."/>
            <person name="Kim S."/>
            <person name="Choi T."/>
            <person name="Kim D."/>
            <person name="Ryu S."/>
            <person name="Kim W."/>
        </authorList>
    </citation>
    <scope>NUCLEOTIDE SEQUENCE [LARGE SCALE GENOMIC DNA]</scope>
    <source>
        <tissue evidence="2">Muscle</tissue>
    </source>
</reference>
<evidence type="ECO:0000313" key="2">
    <source>
        <dbReference type="EMBL" id="MPC47521.1"/>
    </source>
</evidence>
<organism evidence="2 3">
    <name type="scientific">Portunus trituberculatus</name>
    <name type="common">Swimming crab</name>
    <name type="synonym">Neptunus trituberculatus</name>
    <dbReference type="NCBI Taxonomy" id="210409"/>
    <lineage>
        <taxon>Eukaryota</taxon>
        <taxon>Metazoa</taxon>
        <taxon>Ecdysozoa</taxon>
        <taxon>Arthropoda</taxon>
        <taxon>Crustacea</taxon>
        <taxon>Multicrustacea</taxon>
        <taxon>Malacostraca</taxon>
        <taxon>Eumalacostraca</taxon>
        <taxon>Eucarida</taxon>
        <taxon>Decapoda</taxon>
        <taxon>Pleocyemata</taxon>
        <taxon>Brachyura</taxon>
        <taxon>Eubrachyura</taxon>
        <taxon>Portunoidea</taxon>
        <taxon>Portunidae</taxon>
        <taxon>Portuninae</taxon>
        <taxon>Portunus</taxon>
    </lineage>
</organism>
<gene>
    <name evidence="2" type="ORF">E2C01_041270</name>
</gene>
<evidence type="ECO:0000313" key="3">
    <source>
        <dbReference type="Proteomes" id="UP000324222"/>
    </source>
</evidence>
<keyword evidence="3" id="KW-1185">Reference proteome</keyword>
<feature type="compositionally biased region" description="Basic residues" evidence="1">
    <location>
        <begin position="8"/>
        <end position="20"/>
    </location>
</feature>
<dbReference type="EMBL" id="VSRR010007785">
    <property type="protein sequence ID" value="MPC47521.1"/>
    <property type="molecule type" value="Genomic_DNA"/>
</dbReference>
<name>A0A5B7FJL1_PORTR</name>
<comment type="caution">
    <text evidence="2">The sequence shown here is derived from an EMBL/GenBank/DDBJ whole genome shotgun (WGS) entry which is preliminary data.</text>
</comment>
<protein>
    <submittedName>
        <fullName evidence="2">Uncharacterized protein</fullName>
    </submittedName>
</protein>
<accession>A0A5B7FJL1</accession>
<dbReference type="AlphaFoldDB" id="A0A5B7FJL1"/>
<feature type="region of interest" description="Disordered" evidence="1">
    <location>
        <begin position="1"/>
        <end position="23"/>
    </location>
</feature>
<sequence>MSTGSKAPGRRAARERKPLRPHAPCCPAAIVPPRAEALCPAKSYLNRPFGDGDGGGVARVRPPRGHRFLKAGVITRLWEGVVEGVTRAGATQEPI</sequence>